<feature type="domain" description="Di19 C-terminal" evidence="4">
    <location>
        <begin position="150"/>
        <end position="249"/>
    </location>
</feature>
<dbReference type="EMBL" id="NMUH01001140">
    <property type="protein sequence ID" value="MQL89339.1"/>
    <property type="molecule type" value="Genomic_DNA"/>
</dbReference>
<feature type="region of interest" description="Disordered" evidence="2">
    <location>
        <begin position="197"/>
        <end position="238"/>
    </location>
</feature>
<dbReference type="InterPro" id="IPR027935">
    <property type="entry name" value="Di19_C"/>
</dbReference>
<reference evidence="5" key="1">
    <citation type="submission" date="2017-07" db="EMBL/GenBank/DDBJ databases">
        <title>Taro Niue Genome Assembly and Annotation.</title>
        <authorList>
            <person name="Atibalentja N."/>
            <person name="Keating K."/>
            <person name="Fields C.J."/>
        </authorList>
    </citation>
    <scope>NUCLEOTIDE SEQUENCE</scope>
    <source>
        <strain evidence="5">Niue_2</strain>
        <tissue evidence="5">Leaf</tissue>
    </source>
</reference>
<comment type="similarity">
    <text evidence="1">Belongs to the Di19 family.</text>
</comment>
<dbReference type="InterPro" id="IPR008598">
    <property type="entry name" value="Di19_Zn-bd"/>
</dbReference>
<dbReference type="PANTHER" id="PTHR31875:SF6">
    <property type="entry name" value="PROTEIN DEHYDRATION-INDUCED 19"/>
    <property type="match status" value="1"/>
</dbReference>
<dbReference type="AlphaFoldDB" id="A0A843VCX3"/>
<protein>
    <submittedName>
        <fullName evidence="5">Uncharacterized protein</fullName>
    </submittedName>
</protein>
<evidence type="ECO:0000259" key="4">
    <source>
        <dbReference type="Pfam" id="PF14571"/>
    </source>
</evidence>
<evidence type="ECO:0000313" key="5">
    <source>
        <dbReference type="EMBL" id="MQL89339.1"/>
    </source>
</evidence>
<dbReference type="InterPro" id="IPR033347">
    <property type="entry name" value="Di19"/>
</dbReference>
<evidence type="ECO:0000256" key="2">
    <source>
        <dbReference type="SAM" id="MobiDB-lite"/>
    </source>
</evidence>
<dbReference type="Pfam" id="PF05605">
    <property type="entry name" value="zf-Di19"/>
    <property type="match status" value="1"/>
</dbReference>
<evidence type="ECO:0000259" key="3">
    <source>
        <dbReference type="Pfam" id="PF05605"/>
    </source>
</evidence>
<feature type="compositionally biased region" description="Polar residues" evidence="2">
    <location>
        <begin position="199"/>
        <end position="220"/>
    </location>
</feature>
<feature type="compositionally biased region" description="Basic and acidic residues" evidence="2">
    <location>
        <begin position="226"/>
        <end position="236"/>
    </location>
</feature>
<proteinExistence type="inferred from homology"/>
<dbReference type="Pfam" id="PF14571">
    <property type="entry name" value="Di19_C"/>
    <property type="match status" value="1"/>
</dbReference>
<feature type="domain" description="Di19 zinc-binding" evidence="3">
    <location>
        <begin position="46"/>
        <end position="77"/>
    </location>
</feature>
<accession>A0A843VCX3</accession>
<sequence length="250" mass="28241">MEVEPWDRFAAASGREPNSLRSRFAADPYMGFEEVDGGGEDEYRGEFTCPFCSEDFDIVDLSPHIEGEHPVDFRNGVPDLPPHVVWFLVDEKGSDRVLICREVCPICEDRIGMDMEKHWKLSVLRGIIHVEYLDFPLLQPHENSGSHYMLSLLKKEVQERHREYILGGSSHTVPANAALEPLLSSFVSNFAIVDPVKDNQPQTSDEGSAVSNILDSQSAESIEPPVSEKDHEEKTRRSQFVQELMLSTII</sequence>
<comment type="caution">
    <text evidence="5">The sequence shown here is derived from an EMBL/GenBank/DDBJ whole genome shotgun (WGS) entry which is preliminary data.</text>
</comment>
<organism evidence="5 6">
    <name type="scientific">Colocasia esculenta</name>
    <name type="common">Wild taro</name>
    <name type="synonym">Arum esculentum</name>
    <dbReference type="NCBI Taxonomy" id="4460"/>
    <lineage>
        <taxon>Eukaryota</taxon>
        <taxon>Viridiplantae</taxon>
        <taxon>Streptophyta</taxon>
        <taxon>Embryophyta</taxon>
        <taxon>Tracheophyta</taxon>
        <taxon>Spermatophyta</taxon>
        <taxon>Magnoliopsida</taxon>
        <taxon>Liliopsida</taxon>
        <taxon>Araceae</taxon>
        <taxon>Aroideae</taxon>
        <taxon>Colocasieae</taxon>
        <taxon>Colocasia</taxon>
    </lineage>
</organism>
<dbReference type="OrthoDB" id="6270329at2759"/>
<dbReference type="Proteomes" id="UP000652761">
    <property type="component" value="Unassembled WGS sequence"/>
</dbReference>
<dbReference type="PANTHER" id="PTHR31875">
    <property type="entry name" value="PROTEIN DEHYDRATION-INDUCED 19"/>
    <property type="match status" value="1"/>
</dbReference>
<gene>
    <name evidence="5" type="ORF">Taro_021920</name>
</gene>
<name>A0A843VCX3_COLES</name>
<evidence type="ECO:0000256" key="1">
    <source>
        <dbReference type="ARBA" id="ARBA00007109"/>
    </source>
</evidence>
<evidence type="ECO:0000313" key="6">
    <source>
        <dbReference type="Proteomes" id="UP000652761"/>
    </source>
</evidence>
<keyword evidence="6" id="KW-1185">Reference proteome</keyword>